<evidence type="ECO:0000259" key="2">
    <source>
        <dbReference type="PROSITE" id="PS51340"/>
    </source>
</evidence>
<protein>
    <submittedName>
        <fullName evidence="3">6-N-hydroxylaminopurine resistance protein</fullName>
    </submittedName>
</protein>
<accession>A0A378R808</accession>
<dbReference type="GO" id="GO:0003824">
    <property type="term" value="F:catalytic activity"/>
    <property type="evidence" value="ECO:0007669"/>
    <property type="project" value="InterPro"/>
</dbReference>
<reference evidence="3 4" key="1">
    <citation type="submission" date="2018-06" db="EMBL/GenBank/DDBJ databases">
        <authorList>
            <consortium name="Pathogen Informatics"/>
            <person name="Doyle S."/>
        </authorList>
    </citation>
    <scope>NUCLEOTIDE SEQUENCE [LARGE SCALE GENOMIC DNA]</scope>
    <source>
        <strain evidence="3 4">NCTC10293</strain>
    </source>
</reference>
<dbReference type="PROSITE" id="PS51340">
    <property type="entry name" value="MOSC"/>
    <property type="match status" value="1"/>
</dbReference>
<dbReference type="InterPro" id="IPR005302">
    <property type="entry name" value="MoCF_Sase_C"/>
</dbReference>
<feature type="domain" description="MOSC" evidence="2">
    <location>
        <begin position="61"/>
        <end position="203"/>
    </location>
</feature>
<proteinExistence type="predicted"/>
<organism evidence="3 4">
    <name type="scientific">Moraxella caviae</name>
    <dbReference type="NCBI Taxonomy" id="34060"/>
    <lineage>
        <taxon>Bacteria</taxon>
        <taxon>Pseudomonadati</taxon>
        <taxon>Pseudomonadota</taxon>
        <taxon>Gammaproteobacteria</taxon>
        <taxon>Moraxellales</taxon>
        <taxon>Moraxellaceae</taxon>
        <taxon>Moraxella</taxon>
    </lineage>
</organism>
<evidence type="ECO:0000256" key="1">
    <source>
        <dbReference type="SAM" id="MobiDB-lite"/>
    </source>
</evidence>
<dbReference type="RefSeq" id="WP_078276184.1">
    <property type="nucleotide sequence ID" value="NZ_CAACXO010000070.1"/>
</dbReference>
<dbReference type="Pfam" id="PF03473">
    <property type="entry name" value="MOSC"/>
    <property type="match status" value="1"/>
</dbReference>
<dbReference type="OrthoDB" id="9786134at2"/>
<dbReference type="InterPro" id="IPR052353">
    <property type="entry name" value="Benzoxazolinone_Detox_Enz"/>
</dbReference>
<feature type="region of interest" description="Disordered" evidence="1">
    <location>
        <begin position="1"/>
        <end position="21"/>
    </location>
</feature>
<dbReference type="PANTHER" id="PTHR30212">
    <property type="entry name" value="PROTEIN YIIM"/>
    <property type="match status" value="1"/>
</dbReference>
<dbReference type="InterPro" id="IPR011037">
    <property type="entry name" value="Pyrv_Knase-like_insert_dom_sf"/>
</dbReference>
<dbReference type="Gene3D" id="2.40.33.20">
    <property type="entry name" value="PK beta-barrel domain-like"/>
    <property type="match status" value="1"/>
</dbReference>
<dbReference type="EMBL" id="UGQE01000004">
    <property type="protein sequence ID" value="STZ14213.1"/>
    <property type="molecule type" value="Genomic_DNA"/>
</dbReference>
<dbReference type="GO" id="GO:0030170">
    <property type="term" value="F:pyridoxal phosphate binding"/>
    <property type="evidence" value="ECO:0007669"/>
    <property type="project" value="InterPro"/>
</dbReference>
<dbReference type="GO" id="GO:0030151">
    <property type="term" value="F:molybdenum ion binding"/>
    <property type="evidence" value="ECO:0007669"/>
    <property type="project" value="InterPro"/>
</dbReference>
<dbReference type="AlphaFoldDB" id="A0A378R808"/>
<evidence type="ECO:0000313" key="4">
    <source>
        <dbReference type="Proteomes" id="UP000255279"/>
    </source>
</evidence>
<sequence>MKNFSVDAVQNNLPKDELPKDGLLKDNSLQNDLPKAIGTLSVVRAGKVEPFVRGVSAINKIPIAESMAVNLLGLADDEQAEHKFHGGHLKALHQMPITTYHAINEQFGLNAQIGSLGENLTVITDGEPMCERNVCIGDVYQFGDGDDSVQVRVVQPRRPCYKINDRLGNANVSYFVAREGIAGWYYQVVRTGRLRANLPVYLLARPYSFAKLSDLWALINQKSPIDTAVAERWLAIDCLETSWKQKIANKRRN</sequence>
<dbReference type="SUPFAM" id="SSF50800">
    <property type="entry name" value="PK beta-barrel domain-like"/>
    <property type="match status" value="1"/>
</dbReference>
<dbReference type="PANTHER" id="PTHR30212:SF2">
    <property type="entry name" value="PROTEIN YIIM"/>
    <property type="match status" value="1"/>
</dbReference>
<dbReference type="Proteomes" id="UP000255279">
    <property type="component" value="Unassembled WGS sequence"/>
</dbReference>
<gene>
    <name evidence="3" type="primary">yiiM</name>
    <name evidence="3" type="ORF">NCTC10293_01805</name>
</gene>
<evidence type="ECO:0000313" key="3">
    <source>
        <dbReference type="EMBL" id="STZ14213.1"/>
    </source>
</evidence>
<name>A0A378R808_9GAMM</name>